<keyword evidence="1" id="KW-1133">Transmembrane helix</keyword>
<dbReference type="NCBIfam" id="NF041043">
    <property type="entry name" value="BPSS1780_fam"/>
    <property type="match status" value="1"/>
</dbReference>
<dbReference type="InterPro" id="IPR047798">
    <property type="entry name" value="BPSS1780-like"/>
</dbReference>
<name>A0A4Q8LAH6_9GAMM</name>
<feature type="transmembrane region" description="Helical" evidence="1">
    <location>
        <begin position="103"/>
        <end position="125"/>
    </location>
</feature>
<feature type="transmembrane region" description="Helical" evidence="1">
    <location>
        <begin position="30"/>
        <end position="50"/>
    </location>
</feature>
<feature type="transmembrane region" description="Helical" evidence="1">
    <location>
        <begin position="210"/>
        <end position="239"/>
    </location>
</feature>
<accession>A0A4Q8LAH6</accession>
<gene>
    <name evidence="2" type="ORF">EA660_09290</name>
</gene>
<feature type="transmembrane region" description="Helical" evidence="1">
    <location>
        <begin position="56"/>
        <end position="77"/>
    </location>
</feature>
<dbReference type="OrthoDB" id="6008063at2"/>
<dbReference type="Proteomes" id="UP000292627">
    <property type="component" value="Unassembled WGS sequence"/>
</dbReference>
<evidence type="ECO:0008006" key="4">
    <source>
        <dbReference type="Google" id="ProtNLM"/>
    </source>
</evidence>
<reference evidence="2 3" key="1">
    <citation type="submission" date="2019-02" db="EMBL/GenBank/DDBJ databases">
        <title>WGS of Pseudoxanthomonas species novum from clinical isolates.</title>
        <authorList>
            <person name="Bernier A.-M."/>
            <person name="Bernard K."/>
            <person name="Vachon A."/>
        </authorList>
    </citation>
    <scope>NUCLEOTIDE SEQUENCE [LARGE SCALE GENOMIC DNA]</scope>
    <source>
        <strain evidence="2 3">NML171200</strain>
    </source>
</reference>
<feature type="transmembrane region" description="Helical" evidence="1">
    <location>
        <begin position="163"/>
        <end position="189"/>
    </location>
</feature>
<evidence type="ECO:0000313" key="3">
    <source>
        <dbReference type="Proteomes" id="UP000292627"/>
    </source>
</evidence>
<organism evidence="2 3">
    <name type="scientific">Pseudoxanthomonas winnipegensis</name>
    <dbReference type="NCBI Taxonomy" id="2480810"/>
    <lineage>
        <taxon>Bacteria</taxon>
        <taxon>Pseudomonadati</taxon>
        <taxon>Pseudomonadota</taxon>
        <taxon>Gammaproteobacteria</taxon>
        <taxon>Lysobacterales</taxon>
        <taxon>Lysobacteraceae</taxon>
        <taxon>Pseudoxanthomonas</taxon>
    </lineage>
</organism>
<keyword evidence="1" id="KW-0812">Transmembrane</keyword>
<dbReference type="RefSeq" id="WP_130551256.1">
    <property type="nucleotide sequence ID" value="NZ_SHMC01000003.1"/>
</dbReference>
<sequence>MSMINKVPASAGAQWLLDGLAALKRAPLQLGALGALWALLSLLVAQVMALATVPGLFLQLLLGLASPVLFAGMVGAARKVAGAQPVVPGDLFGGFRSGRISSLVATLLPQVLLAIAAGVLLMALLGTDGVQKLQEVIGHLEQQAASGGQPDPAMVAQLPAGRLLLWLLLLIAGGLVASLLVFVAVPDVLFGQRRGLEAMFNSLRACLHNLPAVVVFYLLLVIVLVPLLVVVQLLGLAVAMVAGQLLGILLTNVLLMGVMLPLLAGCVTSAWSQLLGQPGAVAPTDPLPPPSTFAA</sequence>
<dbReference type="AlphaFoldDB" id="A0A4Q8LAH6"/>
<evidence type="ECO:0000256" key="1">
    <source>
        <dbReference type="SAM" id="Phobius"/>
    </source>
</evidence>
<evidence type="ECO:0000313" key="2">
    <source>
        <dbReference type="EMBL" id="TAA25633.1"/>
    </source>
</evidence>
<protein>
    <recommendedName>
        <fullName evidence="4">Transmembrane protein</fullName>
    </recommendedName>
</protein>
<proteinExistence type="predicted"/>
<feature type="transmembrane region" description="Helical" evidence="1">
    <location>
        <begin position="245"/>
        <end position="267"/>
    </location>
</feature>
<keyword evidence="1" id="KW-0472">Membrane</keyword>
<comment type="caution">
    <text evidence="2">The sequence shown here is derived from an EMBL/GenBank/DDBJ whole genome shotgun (WGS) entry which is preliminary data.</text>
</comment>
<dbReference type="EMBL" id="SHMC01000003">
    <property type="protein sequence ID" value="TAA25633.1"/>
    <property type="molecule type" value="Genomic_DNA"/>
</dbReference>